<accession>A0A9P6ES19</accession>
<feature type="coiled-coil region" evidence="1">
    <location>
        <begin position="222"/>
        <end position="249"/>
    </location>
</feature>
<evidence type="ECO:0000313" key="3">
    <source>
        <dbReference type="EMBL" id="KAF9533619.1"/>
    </source>
</evidence>
<protein>
    <submittedName>
        <fullName evidence="3">Uncharacterized protein</fullName>
    </submittedName>
</protein>
<evidence type="ECO:0000313" key="4">
    <source>
        <dbReference type="Proteomes" id="UP000807306"/>
    </source>
</evidence>
<gene>
    <name evidence="3" type="ORF">CPB83DRAFT_485265</name>
</gene>
<dbReference type="Proteomes" id="UP000807306">
    <property type="component" value="Unassembled WGS sequence"/>
</dbReference>
<reference evidence="3" key="1">
    <citation type="submission" date="2020-11" db="EMBL/GenBank/DDBJ databases">
        <authorList>
            <consortium name="DOE Joint Genome Institute"/>
            <person name="Ahrendt S."/>
            <person name="Riley R."/>
            <person name="Andreopoulos W."/>
            <person name="Labutti K."/>
            <person name="Pangilinan J."/>
            <person name="Ruiz-Duenas F.J."/>
            <person name="Barrasa J.M."/>
            <person name="Sanchez-Garcia M."/>
            <person name="Camarero S."/>
            <person name="Miyauchi S."/>
            <person name="Serrano A."/>
            <person name="Linde D."/>
            <person name="Babiker R."/>
            <person name="Drula E."/>
            <person name="Ayuso-Fernandez I."/>
            <person name="Pacheco R."/>
            <person name="Padilla G."/>
            <person name="Ferreira P."/>
            <person name="Barriuso J."/>
            <person name="Kellner H."/>
            <person name="Castanera R."/>
            <person name="Alfaro M."/>
            <person name="Ramirez L."/>
            <person name="Pisabarro A.G."/>
            <person name="Kuo A."/>
            <person name="Tritt A."/>
            <person name="Lipzen A."/>
            <person name="He G."/>
            <person name="Yan M."/>
            <person name="Ng V."/>
            <person name="Cullen D."/>
            <person name="Martin F."/>
            <person name="Rosso M.-N."/>
            <person name="Henrissat B."/>
            <person name="Hibbett D."/>
            <person name="Martinez A.T."/>
            <person name="Grigoriev I.V."/>
        </authorList>
    </citation>
    <scope>NUCLEOTIDE SEQUENCE</scope>
    <source>
        <strain evidence="3">CBS 506.95</strain>
    </source>
</reference>
<dbReference type="AlphaFoldDB" id="A0A9P6ES19"/>
<dbReference type="EMBL" id="MU157828">
    <property type="protein sequence ID" value="KAF9533619.1"/>
    <property type="molecule type" value="Genomic_DNA"/>
</dbReference>
<organism evidence="3 4">
    <name type="scientific">Crepidotus variabilis</name>
    <dbReference type="NCBI Taxonomy" id="179855"/>
    <lineage>
        <taxon>Eukaryota</taxon>
        <taxon>Fungi</taxon>
        <taxon>Dikarya</taxon>
        <taxon>Basidiomycota</taxon>
        <taxon>Agaricomycotina</taxon>
        <taxon>Agaricomycetes</taxon>
        <taxon>Agaricomycetidae</taxon>
        <taxon>Agaricales</taxon>
        <taxon>Agaricineae</taxon>
        <taxon>Crepidotaceae</taxon>
        <taxon>Crepidotus</taxon>
    </lineage>
</organism>
<feature type="region of interest" description="Disordered" evidence="2">
    <location>
        <begin position="149"/>
        <end position="172"/>
    </location>
</feature>
<sequence length="265" mass="29458">MPPPTFELHNTFSHRGFTVWAQNTMKRQYVILSSNIVEENTIEIELDGTVHGKSSGCFNVVWEVENSVDLATPLRATVSSPRVTQEGVVNCNSNVKIVKVLTNEFRRYSSGEKKLRFPATTYNAYGDLLTASLKFACDPVVTFRLKFKKPPKKTSGSKRKQPDSATDSDEDTIYVQQTPRLSGSSSALEQATHGQTISRAMAPVCTSVTSQRNGSPSIEDLCERNLREAAKLQAQKDCLKESLEELIRKNNTIDLVNSTVARILQ</sequence>
<comment type="caution">
    <text evidence="3">The sequence shown here is derived from an EMBL/GenBank/DDBJ whole genome shotgun (WGS) entry which is preliminary data.</text>
</comment>
<keyword evidence="4" id="KW-1185">Reference proteome</keyword>
<name>A0A9P6ES19_9AGAR</name>
<evidence type="ECO:0000256" key="1">
    <source>
        <dbReference type="SAM" id="Coils"/>
    </source>
</evidence>
<keyword evidence="1" id="KW-0175">Coiled coil</keyword>
<evidence type="ECO:0000256" key="2">
    <source>
        <dbReference type="SAM" id="MobiDB-lite"/>
    </source>
</evidence>
<proteinExistence type="predicted"/>
<feature type="compositionally biased region" description="Basic residues" evidence="2">
    <location>
        <begin position="149"/>
        <end position="159"/>
    </location>
</feature>